<gene>
    <name evidence="4" type="ORF">SG0102_28360</name>
</gene>
<dbReference type="InterPro" id="IPR046947">
    <property type="entry name" value="LytR-like"/>
</dbReference>
<dbReference type="InterPro" id="IPR011006">
    <property type="entry name" value="CheY-like_superfamily"/>
</dbReference>
<keyword evidence="1" id="KW-0597">Phosphoprotein</keyword>
<dbReference type="Gene3D" id="2.40.50.1020">
    <property type="entry name" value="LytTr DNA-binding domain"/>
    <property type="match status" value="1"/>
</dbReference>
<dbReference type="SMART" id="SM00850">
    <property type="entry name" value="LytTR"/>
    <property type="match status" value="1"/>
</dbReference>
<feature type="modified residue" description="4-aspartylphosphate" evidence="1">
    <location>
        <position position="54"/>
    </location>
</feature>
<protein>
    <submittedName>
        <fullName evidence="4">DNA-binding response regulator</fullName>
    </submittedName>
</protein>
<dbReference type="KEGG" id="ebm:SG0102_28360"/>
<dbReference type="PROSITE" id="PS50110">
    <property type="entry name" value="RESPONSE_REGULATORY"/>
    <property type="match status" value="1"/>
</dbReference>
<dbReference type="AlphaFoldDB" id="A0A3G9JC32"/>
<evidence type="ECO:0000256" key="1">
    <source>
        <dbReference type="PROSITE-ProRule" id="PRU00169"/>
    </source>
</evidence>
<dbReference type="PROSITE" id="PS50930">
    <property type="entry name" value="HTH_LYTTR"/>
    <property type="match status" value="1"/>
</dbReference>
<evidence type="ECO:0000313" key="4">
    <source>
        <dbReference type="EMBL" id="BBH27902.1"/>
    </source>
</evidence>
<dbReference type="PANTHER" id="PTHR37299">
    <property type="entry name" value="TRANSCRIPTIONAL REGULATOR-RELATED"/>
    <property type="match status" value="1"/>
</dbReference>
<dbReference type="Gene3D" id="3.40.50.2300">
    <property type="match status" value="1"/>
</dbReference>
<organism evidence="4 5">
    <name type="scientific">Intestinibaculum porci</name>
    <dbReference type="NCBI Taxonomy" id="2487118"/>
    <lineage>
        <taxon>Bacteria</taxon>
        <taxon>Bacillati</taxon>
        <taxon>Bacillota</taxon>
        <taxon>Erysipelotrichia</taxon>
        <taxon>Erysipelotrichales</taxon>
        <taxon>Erysipelotrichaceae</taxon>
        <taxon>Intestinibaculum</taxon>
    </lineage>
</organism>
<dbReference type="SMART" id="SM00448">
    <property type="entry name" value="REC"/>
    <property type="match status" value="1"/>
</dbReference>
<keyword evidence="4" id="KW-0238">DNA-binding</keyword>
<dbReference type="SUPFAM" id="SSF52172">
    <property type="entry name" value="CheY-like"/>
    <property type="match status" value="1"/>
</dbReference>
<dbReference type="OrthoDB" id="1653482at2"/>
<feature type="domain" description="Response regulatory" evidence="2">
    <location>
        <begin position="3"/>
        <end position="117"/>
    </location>
</feature>
<dbReference type="Pfam" id="PF00072">
    <property type="entry name" value="Response_reg"/>
    <property type="match status" value="1"/>
</dbReference>
<dbReference type="InParanoid" id="A0A3G9JC32"/>
<sequence>MIRIGICDDEPIFRQQIYDYIREYLDAGECDIVLFAKGEEILSYQYRVDLLFLDIELGKENGIDILKALVDLDYIWRVVFVTAHKEFMPVAFSVKTIGFLEKPVTYGNIIKYIKQVENSIHHSEVVQCNDGQHTFFIRQCDILYVHAAGNYCEICTHNKEIMVDGNLKEWERKMNDFNVMRVHKSYLVNLDYIKDFSGCDIMMINNIKLPVGRHYKKDAKEQYFNYLKNKL</sequence>
<dbReference type="InterPro" id="IPR001789">
    <property type="entry name" value="Sig_transdc_resp-reg_receiver"/>
</dbReference>
<evidence type="ECO:0000259" key="3">
    <source>
        <dbReference type="PROSITE" id="PS50930"/>
    </source>
</evidence>
<evidence type="ECO:0000313" key="5">
    <source>
        <dbReference type="Proteomes" id="UP000268059"/>
    </source>
</evidence>
<proteinExistence type="predicted"/>
<reference evidence="4 5" key="1">
    <citation type="submission" date="2018-11" db="EMBL/GenBank/DDBJ databases">
        <title>Novel Erysipelotrichaceae bacterium isolated from small intestine of a swine.</title>
        <authorList>
            <person name="Kim J.S."/>
            <person name="Choe H."/>
            <person name="Lee Y.R."/>
            <person name="Kim K.M."/>
            <person name="Park D.S."/>
        </authorList>
    </citation>
    <scope>NUCLEOTIDE SEQUENCE [LARGE SCALE GENOMIC DNA]</scope>
    <source>
        <strain evidence="4 5">SG0102</strain>
    </source>
</reference>
<keyword evidence="5" id="KW-1185">Reference proteome</keyword>
<dbReference type="Pfam" id="PF04397">
    <property type="entry name" value="LytTR"/>
    <property type="match status" value="1"/>
</dbReference>
<dbReference type="PANTHER" id="PTHR37299:SF1">
    <property type="entry name" value="STAGE 0 SPORULATION PROTEIN A HOMOLOG"/>
    <property type="match status" value="1"/>
</dbReference>
<dbReference type="InterPro" id="IPR007492">
    <property type="entry name" value="LytTR_DNA-bd_dom"/>
</dbReference>
<name>A0A3G9JC32_9FIRM</name>
<evidence type="ECO:0000259" key="2">
    <source>
        <dbReference type="PROSITE" id="PS50110"/>
    </source>
</evidence>
<dbReference type="GO" id="GO:0000156">
    <property type="term" value="F:phosphorelay response regulator activity"/>
    <property type="evidence" value="ECO:0007669"/>
    <property type="project" value="InterPro"/>
</dbReference>
<dbReference type="FunCoup" id="A0A3G9JC32">
    <property type="interactions" value="82"/>
</dbReference>
<dbReference type="EMBL" id="AP019309">
    <property type="protein sequence ID" value="BBH27902.1"/>
    <property type="molecule type" value="Genomic_DNA"/>
</dbReference>
<dbReference type="GO" id="GO:0003677">
    <property type="term" value="F:DNA binding"/>
    <property type="evidence" value="ECO:0007669"/>
    <property type="project" value="UniProtKB-KW"/>
</dbReference>
<feature type="domain" description="HTH LytTR-type" evidence="3">
    <location>
        <begin position="126"/>
        <end position="225"/>
    </location>
</feature>
<dbReference type="RefSeq" id="WP_125120582.1">
    <property type="nucleotide sequence ID" value="NZ_AP019309.1"/>
</dbReference>
<accession>A0A3G9JC32</accession>
<dbReference type="Proteomes" id="UP000268059">
    <property type="component" value="Chromosome"/>
</dbReference>